<keyword evidence="2" id="KW-1185">Reference proteome</keyword>
<organism evidence="1 2">
    <name type="scientific">Bacteroides faecalis</name>
    <dbReference type="NCBI Taxonomy" id="2447885"/>
    <lineage>
        <taxon>Bacteria</taxon>
        <taxon>Pseudomonadati</taxon>
        <taxon>Bacteroidota</taxon>
        <taxon>Bacteroidia</taxon>
        <taxon>Bacteroidales</taxon>
        <taxon>Bacteroidaceae</taxon>
        <taxon>Bacteroides</taxon>
    </lineage>
</organism>
<evidence type="ECO:0000313" key="2">
    <source>
        <dbReference type="Proteomes" id="UP000288079"/>
    </source>
</evidence>
<proteinExistence type="predicted"/>
<protein>
    <submittedName>
        <fullName evidence="1">Uncharacterized protein</fullName>
    </submittedName>
</protein>
<dbReference type="Proteomes" id="UP000288079">
    <property type="component" value="Unassembled WGS sequence"/>
</dbReference>
<reference evidence="1 2" key="1">
    <citation type="submission" date="2018-10" db="EMBL/GenBank/DDBJ databases">
        <title>Draft Genome Sequence of Bacteroides sp. KCTC 15687.</title>
        <authorList>
            <person name="Yu S.Y."/>
            <person name="Kim J.S."/>
            <person name="Oh B.S."/>
            <person name="Park S.H."/>
            <person name="Kang S.W."/>
            <person name="Park J.E."/>
            <person name="Choi S.H."/>
            <person name="Han K.I."/>
            <person name="Lee K.C."/>
            <person name="Eom M.K."/>
            <person name="Suh M.K."/>
            <person name="Lee D.H."/>
            <person name="Yoon H."/>
            <person name="Kim B."/>
            <person name="Yang S.J."/>
            <person name="Lee J.S."/>
            <person name="Lee J.H."/>
        </authorList>
    </citation>
    <scope>NUCLEOTIDE SEQUENCE [LARGE SCALE GENOMIC DNA]</scope>
    <source>
        <strain evidence="1 2">KCTC 15687</strain>
    </source>
</reference>
<accession>A0A401LYH4</accession>
<dbReference type="AlphaFoldDB" id="A0A401LYH4"/>
<evidence type="ECO:0000313" key="1">
    <source>
        <dbReference type="EMBL" id="GCB36553.1"/>
    </source>
</evidence>
<sequence length="184" mass="20487">MIFCKAVDMSTLDSIAPKSYILPKGRICYVATSSYDHTYPDMNILKVTTSSNFIHSDRDLKLSGSTVAKMDTLIQSPYLVTSTLQTAYKKGDTKNGKVYIGSDEYRNSDKSLDIQKVTNDYYPDVWIDLSAFSIQIIDELQSGGSAHNIPFVTMSNAAYDSGDMFGSSFGNIVMKYEAKNCTRR</sequence>
<comment type="caution">
    <text evidence="1">The sequence shown here is derived from an EMBL/GenBank/DDBJ whole genome shotgun (WGS) entry which is preliminary data.</text>
</comment>
<name>A0A401LYH4_9BACE</name>
<gene>
    <name evidence="1" type="ORF">KGMB02408_34980</name>
</gene>
<dbReference type="EMBL" id="BHWB01000012">
    <property type="protein sequence ID" value="GCB36553.1"/>
    <property type="molecule type" value="Genomic_DNA"/>
</dbReference>